<dbReference type="GO" id="GO:0030170">
    <property type="term" value="F:pyridoxal phosphate binding"/>
    <property type="evidence" value="ECO:0007669"/>
    <property type="project" value="UniProtKB-UniRule"/>
</dbReference>
<dbReference type="GO" id="GO:0043420">
    <property type="term" value="P:anthranilate metabolic process"/>
    <property type="evidence" value="ECO:0007669"/>
    <property type="project" value="TreeGrafter"/>
</dbReference>
<dbReference type="AlphaFoldDB" id="A0A937FAL4"/>
<dbReference type="PANTHER" id="PTHR14084:SF0">
    <property type="entry name" value="KYNURENINASE"/>
    <property type="match status" value="1"/>
</dbReference>
<comment type="caution">
    <text evidence="7">The sequence shown here is derived from an EMBL/GenBank/DDBJ whole genome shotgun (WGS) entry which is preliminary data.</text>
</comment>
<protein>
    <recommendedName>
        <fullName evidence="4 5">Kynureninase</fullName>
        <ecNumber evidence="4 5">3.7.1.3</ecNumber>
    </recommendedName>
    <alternativeName>
        <fullName evidence="4">L-kynurenine hydrolase</fullName>
    </alternativeName>
</protein>
<dbReference type="Gene3D" id="3.40.640.10">
    <property type="entry name" value="Type I PLP-dependent aspartate aminotransferase-like (Major domain)"/>
    <property type="match status" value="1"/>
</dbReference>
<feature type="binding site" evidence="4">
    <location>
        <position position="222"/>
    </location>
    <ligand>
        <name>pyridoxal 5'-phosphate</name>
        <dbReference type="ChEBI" id="CHEBI:597326"/>
    </ligand>
</feature>
<comment type="pathway">
    <text evidence="4 6">Cofactor biosynthesis; NAD(+) biosynthesis; quinolinate from L-kynurenine: step 2/3.</text>
</comment>
<feature type="binding site" evidence="4">
    <location>
        <position position="107"/>
    </location>
    <ligand>
        <name>pyridoxal 5'-phosphate</name>
        <dbReference type="ChEBI" id="CHEBI:597326"/>
    </ligand>
</feature>
<comment type="pathway">
    <text evidence="4 6">Amino-acid degradation; L-kynurenine degradation; L-alanine and anthranilate from L-kynurenine: step 1/1.</text>
</comment>
<dbReference type="PANTHER" id="PTHR14084">
    <property type="entry name" value="KYNURENINASE"/>
    <property type="match status" value="1"/>
</dbReference>
<keyword evidence="2 4" id="KW-0378">Hydrolase</keyword>
<feature type="binding site" evidence="4">
    <location>
        <position position="303"/>
    </location>
    <ligand>
        <name>pyridoxal 5'-phosphate</name>
        <dbReference type="ChEBI" id="CHEBI:597326"/>
    </ligand>
</feature>
<evidence type="ECO:0000313" key="8">
    <source>
        <dbReference type="Proteomes" id="UP000659388"/>
    </source>
</evidence>
<comment type="similarity">
    <text evidence="4 6">Belongs to the kynureninase family.</text>
</comment>
<comment type="catalytic activity">
    <reaction evidence="4 6">
        <text>L-kynurenine + H2O = anthranilate + L-alanine + H(+)</text>
        <dbReference type="Rhea" id="RHEA:16813"/>
        <dbReference type="ChEBI" id="CHEBI:15377"/>
        <dbReference type="ChEBI" id="CHEBI:15378"/>
        <dbReference type="ChEBI" id="CHEBI:16567"/>
        <dbReference type="ChEBI" id="CHEBI:57959"/>
        <dbReference type="ChEBI" id="CHEBI:57972"/>
        <dbReference type="EC" id="3.7.1.3"/>
    </reaction>
</comment>
<dbReference type="NCBIfam" id="TIGR01814">
    <property type="entry name" value="kynureninase"/>
    <property type="match status" value="1"/>
</dbReference>
<evidence type="ECO:0000256" key="2">
    <source>
        <dbReference type="ARBA" id="ARBA00022801"/>
    </source>
</evidence>
<dbReference type="GO" id="GO:0030429">
    <property type="term" value="F:kynureninase activity"/>
    <property type="evidence" value="ECO:0007669"/>
    <property type="project" value="UniProtKB-UniRule"/>
</dbReference>
<reference evidence="7" key="1">
    <citation type="submission" date="2021-01" db="EMBL/GenBank/DDBJ databases">
        <title>Fulvivirga kasyanovii gen. nov., sp nov., a novel member of the phylum Bacteroidetes isolated from seawater in a mussel farm.</title>
        <authorList>
            <person name="Zhao L.-H."/>
            <person name="Wang Z.-J."/>
        </authorList>
    </citation>
    <scope>NUCLEOTIDE SEQUENCE</scope>
    <source>
        <strain evidence="7">2943</strain>
    </source>
</reference>
<comment type="subunit">
    <text evidence="4 6">Homodimer.</text>
</comment>
<evidence type="ECO:0000256" key="6">
    <source>
        <dbReference type="PIRNR" id="PIRNR038800"/>
    </source>
</evidence>
<feature type="binding site" evidence="4">
    <location>
        <position position="275"/>
    </location>
    <ligand>
        <name>pyridoxal 5'-phosphate</name>
        <dbReference type="ChEBI" id="CHEBI:597326"/>
    </ligand>
</feature>
<organism evidence="7 8">
    <name type="scientific">Fulvivirga sediminis</name>
    <dbReference type="NCBI Taxonomy" id="2803949"/>
    <lineage>
        <taxon>Bacteria</taxon>
        <taxon>Pseudomonadati</taxon>
        <taxon>Bacteroidota</taxon>
        <taxon>Cytophagia</taxon>
        <taxon>Cytophagales</taxon>
        <taxon>Fulvivirgaceae</taxon>
        <taxon>Fulvivirga</taxon>
    </lineage>
</organism>
<dbReference type="Proteomes" id="UP000659388">
    <property type="component" value="Unassembled WGS sequence"/>
</dbReference>
<keyword evidence="8" id="KW-1185">Reference proteome</keyword>
<feature type="binding site" evidence="4">
    <location>
        <begin position="134"/>
        <end position="137"/>
    </location>
    <ligand>
        <name>pyridoxal 5'-phosphate</name>
        <dbReference type="ChEBI" id="CHEBI:597326"/>
    </ligand>
</feature>
<dbReference type="FunFam" id="3.40.640.10:FF:000031">
    <property type="entry name" value="Kynureninase"/>
    <property type="match status" value="1"/>
</dbReference>
<comment type="catalytic activity">
    <reaction evidence="6">
        <text>3-hydroxy-L-kynurenine + H2O = 3-hydroxyanthranilate + L-alanine + H(+)</text>
        <dbReference type="Rhea" id="RHEA:25143"/>
        <dbReference type="ChEBI" id="CHEBI:15377"/>
        <dbReference type="ChEBI" id="CHEBI:15378"/>
        <dbReference type="ChEBI" id="CHEBI:36559"/>
        <dbReference type="ChEBI" id="CHEBI:57972"/>
        <dbReference type="ChEBI" id="CHEBI:58125"/>
        <dbReference type="EC" id="3.7.1.3"/>
    </reaction>
</comment>
<dbReference type="HAMAP" id="MF_01970">
    <property type="entry name" value="Kynureninase"/>
    <property type="match status" value="1"/>
</dbReference>
<gene>
    <name evidence="4 7" type="primary">kynU</name>
    <name evidence="7" type="ORF">JL102_12575</name>
</gene>
<dbReference type="GO" id="GO:0019441">
    <property type="term" value="P:L-tryptophan catabolic process to kynurenine"/>
    <property type="evidence" value="ECO:0007669"/>
    <property type="project" value="TreeGrafter"/>
</dbReference>
<feature type="binding site" evidence="4">
    <location>
        <position position="244"/>
    </location>
    <ligand>
        <name>pyridoxal 5'-phosphate</name>
        <dbReference type="ChEBI" id="CHEBI:597326"/>
    </ligand>
</feature>
<evidence type="ECO:0000313" key="7">
    <source>
        <dbReference type="EMBL" id="MBL3656973.1"/>
    </source>
</evidence>
<accession>A0A937FAL4</accession>
<dbReference type="RefSeq" id="WP_202244768.1">
    <property type="nucleotide sequence ID" value="NZ_JAESIY010000006.1"/>
</dbReference>
<dbReference type="EC" id="3.7.1.3" evidence="4 5"/>
<comment type="caution">
    <text evidence="4">Lacks conserved residue(s) required for the propagation of feature annotation.</text>
</comment>
<dbReference type="InterPro" id="IPR015424">
    <property type="entry name" value="PyrdxlP-dep_Trfase"/>
</dbReference>
<comment type="function">
    <text evidence="4 6">Catalyzes the cleavage of L-kynurenine (L-Kyn) and L-3-hydroxykynurenine (L-3OHKyn) into anthranilic acid (AA) and 3-hydroxyanthranilic acid (3-OHAA), respectively.</text>
</comment>
<evidence type="ECO:0000256" key="1">
    <source>
        <dbReference type="ARBA" id="ARBA00022642"/>
    </source>
</evidence>
<dbReference type="GO" id="GO:0019805">
    <property type="term" value="P:quinolinate biosynthetic process"/>
    <property type="evidence" value="ECO:0007669"/>
    <property type="project" value="UniProtKB-UniRule"/>
</dbReference>
<dbReference type="Pfam" id="PF22580">
    <property type="entry name" value="KYNU_C"/>
    <property type="match status" value="1"/>
</dbReference>
<dbReference type="GO" id="GO:0009435">
    <property type="term" value="P:NAD+ biosynthetic process"/>
    <property type="evidence" value="ECO:0007669"/>
    <property type="project" value="UniProtKB-UniRule"/>
</dbReference>
<dbReference type="PIRSF" id="PIRSF038800">
    <property type="entry name" value="KYNU"/>
    <property type="match status" value="1"/>
</dbReference>
<feature type="binding site" evidence="4">
    <location>
        <position position="106"/>
    </location>
    <ligand>
        <name>pyridoxal 5'-phosphate</name>
        <dbReference type="ChEBI" id="CHEBI:597326"/>
    </ligand>
</feature>
<evidence type="ECO:0000256" key="3">
    <source>
        <dbReference type="ARBA" id="ARBA00022898"/>
    </source>
</evidence>
<feature type="modified residue" description="N6-(pyridoxal phosphate)lysine" evidence="4">
    <location>
        <position position="245"/>
    </location>
</feature>
<comment type="cofactor">
    <cofactor evidence="4 6">
        <name>pyridoxal 5'-phosphate</name>
        <dbReference type="ChEBI" id="CHEBI:597326"/>
    </cofactor>
</comment>
<dbReference type="GO" id="GO:0005737">
    <property type="term" value="C:cytoplasm"/>
    <property type="evidence" value="ECO:0007669"/>
    <property type="project" value="UniProtKB-UniRule"/>
</dbReference>
<keyword evidence="3 4" id="KW-0663">Pyridoxal phosphate</keyword>
<sequence>MDYQDSLEFAQHKDQIDSLKDFRDQFHIPELNGKASIYFTGNSLGLQPKTTAKYVNEELEGWATLGVEGHFHSNKRPWFEYHKFSKETLSKIMGANPSEVVSMNSLTTNLHLLLISFYRPTKERYKIIMEAGAFPSDQYAVESQIKLHGFDYEDALIEVHPKEGKNTLDIDDINSAIDEAGDSLALVLFGAVQYYTGQFFPIKEITEATHKVGAIAGFDLAHAAGNVPLSLHDDEVDFAAWCTYKYLNSGPGGISGIFVHDKHGLNPDTPRLAGWWGHDESSRFKMEKGFKPMPGADGWQTSNVNIMSSAINLAALEIFDKAGMEALRKKSIELTGFLEFLLKKLEGIRIITPENPAERGCQLSLEAKKNGKAAFNQLTEAGVVADWREPNAIRVAPVPLYNTFSEVYRFYDILKQAVPNE</sequence>
<dbReference type="InterPro" id="IPR010111">
    <property type="entry name" value="Kynureninase"/>
</dbReference>
<keyword evidence="1 4" id="KW-0662">Pyridine nucleotide biosynthesis</keyword>
<dbReference type="InterPro" id="IPR015421">
    <property type="entry name" value="PyrdxlP-dep_Trfase_major"/>
</dbReference>
<dbReference type="SUPFAM" id="SSF53383">
    <property type="entry name" value="PLP-dependent transferases"/>
    <property type="match status" value="1"/>
</dbReference>
<dbReference type="GO" id="GO:0097053">
    <property type="term" value="P:L-kynurenine catabolic process"/>
    <property type="evidence" value="ECO:0007669"/>
    <property type="project" value="UniProtKB-UniRule"/>
</dbReference>
<dbReference type="Gene3D" id="3.90.1150.10">
    <property type="entry name" value="Aspartate Aminotransferase, domain 1"/>
    <property type="match status" value="1"/>
</dbReference>
<feature type="binding site" evidence="4">
    <location>
        <position position="219"/>
    </location>
    <ligand>
        <name>pyridoxal 5'-phosphate</name>
        <dbReference type="ChEBI" id="CHEBI:597326"/>
    </ligand>
</feature>
<evidence type="ECO:0000256" key="5">
    <source>
        <dbReference type="NCBIfam" id="TIGR01814"/>
    </source>
</evidence>
<dbReference type="EMBL" id="JAESIY010000006">
    <property type="protein sequence ID" value="MBL3656973.1"/>
    <property type="molecule type" value="Genomic_DNA"/>
</dbReference>
<proteinExistence type="inferred from homology"/>
<evidence type="ECO:0000256" key="4">
    <source>
        <dbReference type="HAMAP-Rule" id="MF_01970"/>
    </source>
</evidence>
<name>A0A937FAL4_9BACT</name>
<dbReference type="InterPro" id="IPR015422">
    <property type="entry name" value="PyrdxlP-dep_Trfase_small"/>
</dbReference>